<organism evidence="1">
    <name type="scientific">freshwater metagenome</name>
    <dbReference type="NCBI Taxonomy" id="449393"/>
    <lineage>
        <taxon>unclassified sequences</taxon>
        <taxon>metagenomes</taxon>
        <taxon>ecological metagenomes</taxon>
    </lineage>
</organism>
<evidence type="ECO:0000313" key="1">
    <source>
        <dbReference type="EMBL" id="CAB4976168.1"/>
    </source>
</evidence>
<sequence length="83" mass="8450">MKSAEPSFVAQIRAGSVPLVPAPSSAHRAGTVISYPSSRATGSRRPSDAVNDAGELQAVAPDKTPAHRTTAATTDIVRLIGGV</sequence>
<proteinExistence type="predicted"/>
<gene>
    <name evidence="1" type="ORF">UFOPK3772_03700</name>
</gene>
<accession>A0A6J7M7T5</accession>
<dbReference type="AlphaFoldDB" id="A0A6J7M7T5"/>
<dbReference type="EMBL" id="CAFBNE010000269">
    <property type="protein sequence ID" value="CAB4976168.1"/>
    <property type="molecule type" value="Genomic_DNA"/>
</dbReference>
<name>A0A6J7M7T5_9ZZZZ</name>
<protein>
    <submittedName>
        <fullName evidence="1">Unannotated protein</fullName>
    </submittedName>
</protein>
<reference evidence="1" key="1">
    <citation type="submission" date="2020-05" db="EMBL/GenBank/DDBJ databases">
        <authorList>
            <person name="Chiriac C."/>
            <person name="Salcher M."/>
            <person name="Ghai R."/>
            <person name="Kavagutti S V."/>
        </authorList>
    </citation>
    <scope>NUCLEOTIDE SEQUENCE</scope>
</reference>